<proteinExistence type="predicted"/>
<feature type="compositionally biased region" description="Low complexity" evidence="1">
    <location>
        <begin position="201"/>
        <end position="228"/>
    </location>
</feature>
<feature type="region of interest" description="Disordered" evidence="1">
    <location>
        <begin position="76"/>
        <end position="128"/>
    </location>
</feature>
<evidence type="ECO:0000313" key="2">
    <source>
        <dbReference type="EMBL" id="KAK5257150.1"/>
    </source>
</evidence>
<dbReference type="EMBL" id="JAVRRA010008286">
    <property type="protein sequence ID" value="KAK5257150.1"/>
    <property type="molecule type" value="Genomic_DNA"/>
</dbReference>
<feature type="compositionally biased region" description="Polar residues" evidence="1">
    <location>
        <begin position="87"/>
        <end position="115"/>
    </location>
</feature>
<feature type="compositionally biased region" description="Basic and acidic residues" evidence="1">
    <location>
        <begin position="300"/>
        <end position="313"/>
    </location>
</feature>
<feature type="compositionally biased region" description="Low complexity" evidence="1">
    <location>
        <begin position="116"/>
        <end position="128"/>
    </location>
</feature>
<accession>A0ABR0LZB4</accession>
<sequence length="313" mass="34060">MLVLMPQPPLPSLPKLLVPTPPTRTRPKLSLNTAQIPNNTFGGKGSTSLRLETLSAVSPTVRNTFRNGHEETLSLALTSGRPPRPQLSINSSAQSQQPLKILTPTRTEPENSTPLSSSTSSAASASSYSSSESVTIVVPYTLAYNVTSILSNTPLPRRHTRRMSFTTTRPMFPAMKRVSFRTPLAEDIKTEKYTLAHSDIESSSSSTISSIESSQSESSNAPSSPPQSGLEQEQDQDQDQGHDLKEVTAERRAARRAPRTGDKRDSDESDSDTPPETPVAGRRKKSREWVWTLGPISKEQSSEDKDASSDEGS</sequence>
<evidence type="ECO:0000256" key="1">
    <source>
        <dbReference type="SAM" id="MobiDB-lite"/>
    </source>
</evidence>
<protein>
    <submittedName>
        <fullName evidence="2">Uncharacterized protein</fullName>
    </submittedName>
</protein>
<keyword evidence="3" id="KW-1185">Reference proteome</keyword>
<feature type="region of interest" description="Disordered" evidence="1">
    <location>
        <begin position="14"/>
        <end position="47"/>
    </location>
</feature>
<feature type="compositionally biased region" description="Polar residues" evidence="1">
    <location>
        <begin position="32"/>
        <end position="47"/>
    </location>
</feature>
<reference evidence="2 3" key="1">
    <citation type="submission" date="2023-08" db="EMBL/GenBank/DDBJ databases">
        <title>Black Yeasts Isolated from many extreme environments.</title>
        <authorList>
            <person name="Coleine C."/>
            <person name="Stajich J.E."/>
            <person name="Selbmann L."/>
        </authorList>
    </citation>
    <scope>NUCLEOTIDE SEQUENCE [LARGE SCALE GENOMIC DNA]</scope>
    <source>
        <strain evidence="2 3">CCFEE 536</strain>
    </source>
</reference>
<name>A0ABR0LZB4_9PEZI</name>
<dbReference type="Proteomes" id="UP001357485">
    <property type="component" value="Unassembled WGS sequence"/>
</dbReference>
<feature type="compositionally biased region" description="Basic and acidic residues" evidence="1">
    <location>
        <begin position="239"/>
        <end position="252"/>
    </location>
</feature>
<gene>
    <name evidence="2" type="ORF">LTR16_001482</name>
</gene>
<comment type="caution">
    <text evidence="2">The sequence shown here is derived from an EMBL/GenBank/DDBJ whole genome shotgun (WGS) entry which is preliminary data.</text>
</comment>
<evidence type="ECO:0000313" key="3">
    <source>
        <dbReference type="Proteomes" id="UP001357485"/>
    </source>
</evidence>
<organism evidence="2 3">
    <name type="scientific">Cryomyces antarcticus</name>
    <dbReference type="NCBI Taxonomy" id="329879"/>
    <lineage>
        <taxon>Eukaryota</taxon>
        <taxon>Fungi</taxon>
        <taxon>Dikarya</taxon>
        <taxon>Ascomycota</taxon>
        <taxon>Pezizomycotina</taxon>
        <taxon>Dothideomycetes</taxon>
        <taxon>Dothideomycetes incertae sedis</taxon>
        <taxon>Cryomyces</taxon>
    </lineage>
</organism>
<feature type="region of interest" description="Disordered" evidence="1">
    <location>
        <begin position="197"/>
        <end position="313"/>
    </location>
</feature>